<dbReference type="InterPro" id="IPR036890">
    <property type="entry name" value="HATPase_C_sf"/>
</dbReference>
<evidence type="ECO:0000256" key="7">
    <source>
        <dbReference type="ARBA" id="ARBA00023012"/>
    </source>
</evidence>
<accession>A0A9D1KXK5</accession>
<feature type="transmembrane region" description="Helical" evidence="8">
    <location>
        <begin position="157"/>
        <end position="179"/>
    </location>
</feature>
<keyword evidence="8" id="KW-0812">Transmembrane</keyword>
<dbReference type="PROSITE" id="PS50109">
    <property type="entry name" value="HIS_KIN"/>
    <property type="match status" value="1"/>
</dbReference>
<evidence type="ECO:0000256" key="5">
    <source>
        <dbReference type="ARBA" id="ARBA00022679"/>
    </source>
</evidence>
<name>A0A9D1KXK5_9FIRM</name>
<dbReference type="SMART" id="SM00388">
    <property type="entry name" value="HisKA"/>
    <property type="match status" value="1"/>
</dbReference>
<dbReference type="PANTHER" id="PTHR45453">
    <property type="entry name" value="PHOSPHATE REGULON SENSOR PROTEIN PHOR"/>
    <property type="match status" value="1"/>
</dbReference>
<dbReference type="GO" id="GO:0000155">
    <property type="term" value="F:phosphorelay sensor kinase activity"/>
    <property type="evidence" value="ECO:0007669"/>
    <property type="project" value="InterPro"/>
</dbReference>
<keyword evidence="6 10" id="KW-0418">Kinase</keyword>
<dbReference type="Proteomes" id="UP000824164">
    <property type="component" value="Unassembled WGS sequence"/>
</dbReference>
<dbReference type="GO" id="GO:0016036">
    <property type="term" value="P:cellular response to phosphate starvation"/>
    <property type="evidence" value="ECO:0007669"/>
    <property type="project" value="TreeGrafter"/>
</dbReference>
<evidence type="ECO:0000256" key="6">
    <source>
        <dbReference type="ARBA" id="ARBA00022777"/>
    </source>
</evidence>
<dbReference type="InterPro" id="IPR003594">
    <property type="entry name" value="HATPase_dom"/>
</dbReference>
<dbReference type="CDD" id="cd00082">
    <property type="entry name" value="HisKA"/>
    <property type="match status" value="1"/>
</dbReference>
<dbReference type="InterPro" id="IPR003661">
    <property type="entry name" value="HisK_dim/P_dom"/>
</dbReference>
<dbReference type="InterPro" id="IPR004358">
    <property type="entry name" value="Sig_transdc_His_kin-like_C"/>
</dbReference>
<keyword evidence="8" id="KW-0472">Membrane</keyword>
<dbReference type="InterPro" id="IPR036097">
    <property type="entry name" value="HisK_dim/P_sf"/>
</dbReference>
<dbReference type="SUPFAM" id="SSF47384">
    <property type="entry name" value="Homodimeric domain of signal transducing histidine kinase"/>
    <property type="match status" value="1"/>
</dbReference>
<sequence length="412" mass="46593">MIKKLRVKLIAVSMLSLLVVLLLIMTGVNILNYHRVVTKADSILHVLKNNQGTFPKKNMGKAHSPTGTDKNMSPELPYKSRYFSVLLTEEGDVILTDTEKVAAIDDDEAVEAAKDVLNRKSKYGFYNDYRYVRCNENGNIRIIFLDWSEYLSSFRTVLIASYGTAALGFLAVFVLILIFSGRIVKPISESYEKQKRFISDAGHEIKTPITIIRADTEVLAMDMEKNEWLEDIQLQTERLALLTDDLLYLSRMEEGRHPLQMIEFPLSDLVTDILFSFQSAAKLQHKTIHCDIQPMLALKGDTKTLSQLVSILMENALKYSPEYSEIRISLKKQGRTVNFSVENTANYDLPEELDQLFDRFYQADQSRSSQTGGYGLGLSIAKAITDAHKGKITALRKDARHLTIVVTLPANL</sequence>
<dbReference type="EMBL" id="DVLT01000040">
    <property type="protein sequence ID" value="HIU02809.1"/>
    <property type="molecule type" value="Genomic_DNA"/>
</dbReference>
<evidence type="ECO:0000256" key="2">
    <source>
        <dbReference type="ARBA" id="ARBA00004370"/>
    </source>
</evidence>
<dbReference type="EC" id="2.7.13.3" evidence="3"/>
<evidence type="ECO:0000313" key="10">
    <source>
        <dbReference type="EMBL" id="HIU02809.1"/>
    </source>
</evidence>
<feature type="transmembrane region" description="Helical" evidence="8">
    <location>
        <begin position="9"/>
        <end position="31"/>
    </location>
</feature>
<keyword evidence="7" id="KW-0902">Two-component regulatory system</keyword>
<evidence type="ECO:0000256" key="8">
    <source>
        <dbReference type="SAM" id="Phobius"/>
    </source>
</evidence>
<reference evidence="10" key="1">
    <citation type="submission" date="2020-10" db="EMBL/GenBank/DDBJ databases">
        <authorList>
            <person name="Gilroy R."/>
        </authorList>
    </citation>
    <scope>NUCLEOTIDE SEQUENCE</scope>
    <source>
        <strain evidence="10">CHK187-14744</strain>
    </source>
</reference>
<keyword evidence="4" id="KW-0597">Phosphoprotein</keyword>
<dbReference type="Pfam" id="PF00512">
    <property type="entry name" value="HisKA"/>
    <property type="match status" value="1"/>
</dbReference>
<dbReference type="SMART" id="SM00387">
    <property type="entry name" value="HATPase_c"/>
    <property type="match status" value="1"/>
</dbReference>
<evidence type="ECO:0000256" key="3">
    <source>
        <dbReference type="ARBA" id="ARBA00012438"/>
    </source>
</evidence>
<protein>
    <recommendedName>
        <fullName evidence="3">histidine kinase</fullName>
        <ecNumber evidence="3">2.7.13.3</ecNumber>
    </recommendedName>
</protein>
<dbReference type="InterPro" id="IPR005467">
    <property type="entry name" value="His_kinase_dom"/>
</dbReference>
<keyword evidence="8" id="KW-1133">Transmembrane helix</keyword>
<evidence type="ECO:0000256" key="1">
    <source>
        <dbReference type="ARBA" id="ARBA00000085"/>
    </source>
</evidence>
<evidence type="ECO:0000313" key="11">
    <source>
        <dbReference type="Proteomes" id="UP000824164"/>
    </source>
</evidence>
<dbReference type="PRINTS" id="PR00344">
    <property type="entry name" value="BCTRLSENSOR"/>
</dbReference>
<reference evidence="10" key="2">
    <citation type="journal article" date="2021" name="PeerJ">
        <title>Extensive microbial diversity within the chicken gut microbiome revealed by metagenomics and culture.</title>
        <authorList>
            <person name="Gilroy R."/>
            <person name="Ravi A."/>
            <person name="Getino M."/>
            <person name="Pursley I."/>
            <person name="Horton D.L."/>
            <person name="Alikhan N.F."/>
            <person name="Baker D."/>
            <person name="Gharbi K."/>
            <person name="Hall N."/>
            <person name="Watson M."/>
            <person name="Adriaenssens E.M."/>
            <person name="Foster-Nyarko E."/>
            <person name="Jarju S."/>
            <person name="Secka A."/>
            <person name="Antonio M."/>
            <person name="Oren A."/>
            <person name="Chaudhuri R.R."/>
            <person name="La Ragione R."/>
            <person name="Hildebrand F."/>
            <person name="Pallen M.J."/>
        </authorList>
    </citation>
    <scope>NUCLEOTIDE SEQUENCE</scope>
    <source>
        <strain evidence="10">CHK187-14744</strain>
    </source>
</reference>
<dbReference type="GO" id="GO:0005886">
    <property type="term" value="C:plasma membrane"/>
    <property type="evidence" value="ECO:0007669"/>
    <property type="project" value="TreeGrafter"/>
</dbReference>
<evidence type="ECO:0000256" key="4">
    <source>
        <dbReference type="ARBA" id="ARBA00022553"/>
    </source>
</evidence>
<dbReference type="GO" id="GO:0004721">
    <property type="term" value="F:phosphoprotein phosphatase activity"/>
    <property type="evidence" value="ECO:0007669"/>
    <property type="project" value="TreeGrafter"/>
</dbReference>
<comment type="catalytic activity">
    <reaction evidence="1">
        <text>ATP + protein L-histidine = ADP + protein N-phospho-L-histidine.</text>
        <dbReference type="EC" id="2.7.13.3"/>
    </reaction>
</comment>
<dbReference type="Gene3D" id="1.10.287.130">
    <property type="match status" value="1"/>
</dbReference>
<keyword evidence="5" id="KW-0808">Transferase</keyword>
<dbReference type="Gene3D" id="3.30.565.10">
    <property type="entry name" value="Histidine kinase-like ATPase, C-terminal domain"/>
    <property type="match status" value="1"/>
</dbReference>
<gene>
    <name evidence="10" type="ORF">IAB63_06105</name>
</gene>
<feature type="domain" description="Histidine kinase" evidence="9">
    <location>
        <begin position="200"/>
        <end position="412"/>
    </location>
</feature>
<dbReference type="Pfam" id="PF02518">
    <property type="entry name" value="HATPase_c"/>
    <property type="match status" value="1"/>
</dbReference>
<proteinExistence type="predicted"/>
<dbReference type="PANTHER" id="PTHR45453:SF1">
    <property type="entry name" value="PHOSPHATE REGULON SENSOR PROTEIN PHOR"/>
    <property type="match status" value="1"/>
</dbReference>
<comment type="caution">
    <text evidence="10">The sequence shown here is derived from an EMBL/GenBank/DDBJ whole genome shotgun (WGS) entry which is preliminary data.</text>
</comment>
<dbReference type="SUPFAM" id="SSF55874">
    <property type="entry name" value="ATPase domain of HSP90 chaperone/DNA topoisomerase II/histidine kinase"/>
    <property type="match status" value="1"/>
</dbReference>
<organism evidence="10 11">
    <name type="scientific">Candidatus Onthocola gallistercoris</name>
    <dbReference type="NCBI Taxonomy" id="2840876"/>
    <lineage>
        <taxon>Bacteria</taxon>
        <taxon>Bacillati</taxon>
        <taxon>Bacillota</taxon>
        <taxon>Bacilli</taxon>
        <taxon>Candidatus Onthocola</taxon>
    </lineage>
</organism>
<dbReference type="AlphaFoldDB" id="A0A9D1KXK5"/>
<comment type="subcellular location">
    <subcellularLocation>
        <location evidence="2">Membrane</location>
    </subcellularLocation>
</comment>
<evidence type="ECO:0000259" key="9">
    <source>
        <dbReference type="PROSITE" id="PS50109"/>
    </source>
</evidence>
<dbReference type="InterPro" id="IPR050351">
    <property type="entry name" value="BphY/WalK/GraS-like"/>
</dbReference>